<dbReference type="Pfam" id="PF07883">
    <property type="entry name" value="Cupin_2"/>
    <property type="match status" value="1"/>
</dbReference>
<organism evidence="5 6">
    <name type="scientific">Flavobacterium agrisoli</name>
    <dbReference type="NCBI Taxonomy" id="2793066"/>
    <lineage>
        <taxon>Bacteria</taxon>
        <taxon>Pseudomonadati</taxon>
        <taxon>Bacteroidota</taxon>
        <taxon>Flavobacteriia</taxon>
        <taxon>Flavobacteriales</taxon>
        <taxon>Flavobacteriaceae</taxon>
        <taxon>Flavobacterium</taxon>
    </lineage>
</organism>
<accession>A0A934UIT7</accession>
<feature type="domain" description="HTH araC/xylS-type" evidence="4">
    <location>
        <begin position="186"/>
        <end position="284"/>
    </location>
</feature>
<dbReference type="EMBL" id="JAEHFV010000001">
    <property type="protein sequence ID" value="MBK0369182.1"/>
    <property type="molecule type" value="Genomic_DNA"/>
</dbReference>
<dbReference type="PANTHER" id="PTHR43280">
    <property type="entry name" value="ARAC-FAMILY TRANSCRIPTIONAL REGULATOR"/>
    <property type="match status" value="1"/>
</dbReference>
<evidence type="ECO:0000256" key="3">
    <source>
        <dbReference type="ARBA" id="ARBA00023163"/>
    </source>
</evidence>
<evidence type="ECO:0000256" key="2">
    <source>
        <dbReference type="ARBA" id="ARBA00023125"/>
    </source>
</evidence>
<dbReference type="PANTHER" id="PTHR43280:SF27">
    <property type="entry name" value="TRANSCRIPTIONAL REGULATOR MTLR"/>
    <property type="match status" value="1"/>
</dbReference>
<proteinExistence type="predicted"/>
<sequence length="289" mass="32929">MRTTAPTLEIINHSFGNSFSYSKQEGNANLKPNNWHYHPEIELLYINEGSGKRQIGSHVSDFENGDLVLIGSNLPHCGLGNVDSSKVASSTIHIKHDFLGNEFFDKPEMKNCHNLFKQAKSGLVFTGETKISVGKKIEAMENQSPFQRLISLLTILNELEFSNEFELLNADSFSLQMQVQDNDRIDVVFNFIKDNFQEPISLEEISGMVSMTEPSFCRFFKKITNKTFTNFVNEYRLAHASKLLAEKSISINEVCYESGFNNFSHFSKLFKAYTGKSAMQYRQELKMVI</sequence>
<dbReference type="PROSITE" id="PS00041">
    <property type="entry name" value="HTH_ARAC_FAMILY_1"/>
    <property type="match status" value="1"/>
</dbReference>
<evidence type="ECO:0000313" key="6">
    <source>
        <dbReference type="Proteomes" id="UP000609172"/>
    </source>
</evidence>
<dbReference type="GO" id="GO:0003700">
    <property type="term" value="F:DNA-binding transcription factor activity"/>
    <property type="evidence" value="ECO:0007669"/>
    <property type="project" value="InterPro"/>
</dbReference>
<dbReference type="InterPro" id="IPR018060">
    <property type="entry name" value="HTH_AraC"/>
</dbReference>
<dbReference type="RefSeq" id="WP_200105089.1">
    <property type="nucleotide sequence ID" value="NZ_JAEHFV010000001.1"/>
</dbReference>
<dbReference type="InterPro" id="IPR013096">
    <property type="entry name" value="Cupin_2"/>
</dbReference>
<dbReference type="GO" id="GO:0043565">
    <property type="term" value="F:sequence-specific DNA binding"/>
    <property type="evidence" value="ECO:0007669"/>
    <property type="project" value="InterPro"/>
</dbReference>
<evidence type="ECO:0000259" key="4">
    <source>
        <dbReference type="PROSITE" id="PS01124"/>
    </source>
</evidence>
<gene>
    <name evidence="5" type="ORF">I5M07_04965</name>
</gene>
<dbReference type="SUPFAM" id="SSF46689">
    <property type="entry name" value="Homeodomain-like"/>
    <property type="match status" value="2"/>
</dbReference>
<dbReference type="SUPFAM" id="SSF51182">
    <property type="entry name" value="RmlC-like cupins"/>
    <property type="match status" value="1"/>
</dbReference>
<keyword evidence="3" id="KW-0804">Transcription</keyword>
<comment type="caution">
    <text evidence="5">The sequence shown here is derived from an EMBL/GenBank/DDBJ whole genome shotgun (WGS) entry which is preliminary data.</text>
</comment>
<evidence type="ECO:0000256" key="1">
    <source>
        <dbReference type="ARBA" id="ARBA00023015"/>
    </source>
</evidence>
<name>A0A934UIT7_9FLAO</name>
<dbReference type="InterPro" id="IPR009057">
    <property type="entry name" value="Homeodomain-like_sf"/>
</dbReference>
<dbReference type="InterPro" id="IPR018062">
    <property type="entry name" value="HTH_AraC-typ_CS"/>
</dbReference>
<dbReference type="Pfam" id="PF12833">
    <property type="entry name" value="HTH_18"/>
    <property type="match status" value="1"/>
</dbReference>
<dbReference type="AlphaFoldDB" id="A0A934UIT7"/>
<dbReference type="SMART" id="SM00342">
    <property type="entry name" value="HTH_ARAC"/>
    <property type="match status" value="1"/>
</dbReference>
<dbReference type="Gene3D" id="2.60.120.10">
    <property type="entry name" value="Jelly Rolls"/>
    <property type="match status" value="1"/>
</dbReference>
<keyword evidence="2" id="KW-0238">DNA-binding</keyword>
<dbReference type="InterPro" id="IPR011051">
    <property type="entry name" value="RmlC_Cupin_sf"/>
</dbReference>
<keyword evidence="6" id="KW-1185">Reference proteome</keyword>
<protein>
    <submittedName>
        <fullName evidence="5">Helix-turn-helix domain-containing protein</fullName>
    </submittedName>
</protein>
<keyword evidence="1" id="KW-0805">Transcription regulation</keyword>
<dbReference type="Proteomes" id="UP000609172">
    <property type="component" value="Unassembled WGS sequence"/>
</dbReference>
<dbReference type="PROSITE" id="PS01124">
    <property type="entry name" value="HTH_ARAC_FAMILY_2"/>
    <property type="match status" value="1"/>
</dbReference>
<evidence type="ECO:0000313" key="5">
    <source>
        <dbReference type="EMBL" id="MBK0369182.1"/>
    </source>
</evidence>
<dbReference type="InterPro" id="IPR014710">
    <property type="entry name" value="RmlC-like_jellyroll"/>
</dbReference>
<dbReference type="Gene3D" id="1.10.10.60">
    <property type="entry name" value="Homeodomain-like"/>
    <property type="match status" value="2"/>
</dbReference>
<reference evidence="5" key="1">
    <citation type="submission" date="2020-12" db="EMBL/GenBank/DDBJ databases">
        <title>Bacterial novel species Flavobacterium sp. SE-1-e isolated from soil.</title>
        <authorList>
            <person name="Jung H.-Y."/>
        </authorList>
    </citation>
    <scope>NUCLEOTIDE SEQUENCE</scope>
    <source>
        <strain evidence="5">SE-1-e</strain>
    </source>
</reference>